<evidence type="ECO:0000259" key="2">
    <source>
        <dbReference type="Pfam" id="PF09423"/>
    </source>
</evidence>
<feature type="domain" description="Phospholipase D N-terminal" evidence="3">
    <location>
        <begin position="59"/>
        <end position="147"/>
    </location>
</feature>
<evidence type="ECO:0000256" key="1">
    <source>
        <dbReference type="SAM" id="SignalP"/>
    </source>
</evidence>
<evidence type="ECO:0000259" key="3">
    <source>
        <dbReference type="Pfam" id="PF16655"/>
    </source>
</evidence>
<dbReference type="InterPro" id="IPR026444">
    <property type="entry name" value="Secre_tail"/>
</dbReference>
<keyword evidence="5" id="KW-0378">Hydrolase</keyword>
<keyword evidence="6" id="KW-1185">Reference proteome</keyword>
<dbReference type="GO" id="GO:0004035">
    <property type="term" value="F:alkaline phosphatase activity"/>
    <property type="evidence" value="ECO:0007669"/>
    <property type="project" value="UniProtKB-EC"/>
</dbReference>
<name>A1ZI50_MICM2</name>
<reference evidence="5 6" key="1">
    <citation type="submission" date="2007-01" db="EMBL/GenBank/DDBJ databases">
        <authorList>
            <person name="Haygood M."/>
            <person name="Podell S."/>
            <person name="Anderson C."/>
            <person name="Hopkinson B."/>
            <person name="Roe K."/>
            <person name="Barbeau K."/>
            <person name="Gaasterland T."/>
            <person name="Ferriera S."/>
            <person name="Johnson J."/>
            <person name="Kravitz S."/>
            <person name="Beeson K."/>
            <person name="Sutton G."/>
            <person name="Rogers Y.-H."/>
            <person name="Friedman R."/>
            <person name="Frazier M."/>
            <person name="Venter J.C."/>
        </authorList>
    </citation>
    <scope>NUCLEOTIDE SEQUENCE [LARGE SCALE GENOMIC DNA]</scope>
    <source>
        <strain evidence="5 6">ATCC 23134</strain>
    </source>
</reference>
<protein>
    <submittedName>
        <fullName evidence="5">Alkaline phosphatase D (APaseD)</fullName>
        <ecNumber evidence="5">3.1.3.1</ecNumber>
    </submittedName>
</protein>
<dbReference type="RefSeq" id="WP_004155429.1">
    <property type="nucleotide sequence ID" value="NZ_AAWS01000009.1"/>
</dbReference>
<feature type="chain" id="PRO_5002642210" evidence="1">
    <location>
        <begin position="21"/>
        <end position="747"/>
    </location>
</feature>
<dbReference type="Pfam" id="PF18962">
    <property type="entry name" value="Por_Secre_tail"/>
    <property type="match status" value="1"/>
</dbReference>
<dbReference type="EMBL" id="AAWS01000009">
    <property type="protein sequence ID" value="EAY29718.1"/>
    <property type="molecule type" value="Genomic_DNA"/>
</dbReference>
<keyword evidence="1" id="KW-0732">Signal</keyword>
<dbReference type="InterPro" id="IPR018946">
    <property type="entry name" value="PhoD-like_MPP"/>
</dbReference>
<dbReference type="InterPro" id="IPR029052">
    <property type="entry name" value="Metallo-depent_PP-like"/>
</dbReference>
<dbReference type="SUPFAM" id="SSF56300">
    <property type="entry name" value="Metallo-dependent phosphatases"/>
    <property type="match status" value="1"/>
</dbReference>
<gene>
    <name evidence="5" type="ORF">M23134_05590</name>
</gene>
<dbReference type="Gene3D" id="2.60.40.380">
    <property type="entry name" value="Purple acid phosphatase-like, N-terminal"/>
    <property type="match status" value="1"/>
</dbReference>
<dbReference type="Gene3D" id="2.60.40.4070">
    <property type="match status" value="1"/>
</dbReference>
<proteinExistence type="predicted"/>
<dbReference type="AlphaFoldDB" id="A1ZI50"/>
<feature type="domain" description="PhoD-like phosphatase metallophosphatase" evidence="2">
    <location>
        <begin position="158"/>
        <end position="338"/>
    </location>
</feature>
<dbReference type="Pfam" id="PF09423">
    <property type="entry name" value="PhoD"/>
    <property type="match status" value="2"/>
</dbReference>
<dbReference type="PANTHER" id="PTHR43606">
    <property type="entry name" value="PHOSPHATASE, PUTATIVE (AFU_ORTHOLOGUE AFUA_6G08710)-RELATED"/>
    <property type="match status" value="1"/>
</dbReference>
<dbReference type="InterPro" id="IPR038607">
    <property type="entry name" value="PhoD-like_sf"/>
</dbReference>
<dbReference type="Proteomes" id="UP000004095">
    <property type="component" value="Unassembled WGS sequence"/>
</dbReference>
<dbReference type="CDD" id="cd07389">
    <property type="entry name" value="MPP_PhoD"/>
    <property type="match status" value="1"/>
</dbReference>
<dbReference type="eggNOG" id="COG3540">
    <property type="taxonomic scope" value="Bacteria"/>
</dbReference>
<evidence type="ECO:0000313" key="5">
    <source>
        <dbReference type="EMBL" id="EAY29718.1"/>
    </source>
</evidence>
<sequence length="747" mass="84721">MKKFLLALALCLVGVSYSFAQTMANNQRTRIVKITRTTSGKTSQKLHNYFDQGLAPFYHGVASGDPLSDRVILWTRVTPDTPGNIEVIWQVATDPKMQNIVNSGVVVTNEAKDYTVKVDADGLQPATTYYYHFSALGRNSLVGRTRTAPTANVENLRFVVVSCSNYQSGYFNAYGNIAERNDIDAVIHLGDYIYEYATGEFGYTDEVGRTHEPSHEIITLEDYRIRYSYYRLDPQLRRLHQQLPFVTVWDDHEFANDAYKDGAQNHQSNEGSWGKRKGNAFKAYFEWMPVRTSDLVKNRIYRKISYGNLVDLIMLDTRIEGREAQAGGGLFRKSTAKKLEARARELSRSRTTEGDKLTTLLKEFLPYMVNVNTGNQKAPNALTTEEFDFAIKTLVKWVEARKQSKDVKTQPEFLKLRNLLLKAQKDSPDQQARTTAQRSMLGAEQLAWFKTQLSSSSAKWKLIGNQVMFFPFNGFDIKDTWDGYQDERGKIIDYVMDKNIKNVVVVTGDIHTTFAADVPTSQWKYALFGKRYSAMVEFVTSSVTSANFDEFVDLGLIGDFAGFVASGLLDVLNPHLKERNLEDHGYMVIDVNSDRVQADWFYMNDIKTRNNSQRYGQSWYVRNNERYLRKASRAAANRNLYTASAPTTPLNKRVSNHNTGAGLLVVGNYPNPANTETNLHYALAQDGKVQILIYNNKGKLVKSVLSQSQEAGLYNVTFGVNDLKAGTYIYKVITQGKSVSRRLLIRR</sequence>
<dbReference type="Pfam" id="PF16655">
    <property type="entry name" value="PhoD_N"/>
    <property type="match status" value="1"/>
</dbReference>
<feature type="signal peptide" evidence="1">
    <location>
        <begin position="1"/>
        <end position="20"/>
    </location>
</feature>
<dbReference type="InterPro" id="IPR032093">
    <property type="entry name" value="PhoD_N"/>
</dbReference>
<dbReference type="EC" id="3.1.3.1" evidence="5"/>
<dbReference type="Gene3D" id="3.60.21.70">
    <property type="entry name" value="PhoD-like phosphatase"/>
    <property type="match status" value="1"/>
</dbReference>
<dbReference type="InterPro" id="IPR052900">
    <property type="entry name" value="Phospholipid_Metab_Enz"/>
</dbReference>
<feature type="domain" description="Secretion system C-terminal sorting" evidence="4">
    <location>
        <begin position="669"/>
        <end position="745"/>
    </location>
</feature>
<evidence type="ECO:0000259" key="4">
    <source>
        <dbReference type="Pfam" id="PF18962"/>
    </source>
</evidence>
<feature type="domain" description="PhoD-like phosphatase metallophosphatase" evidence="2">
    <location>
        <begin position="425"/>
        <end position="600"/>
    </location>
</feature>
<dbReference type="PANTHER" id="PTHR43606:SF7">
    <property type="entry name" value="PHOSPHATASE, PUTATIVE (AFU_ORTHOLOGUE AFUA_6G08710)-RELATED"/>
    <property type="match status" value="1"/>
</dbReference>
<organism evidence="5 6">
    <name type="scientific">Microscilla marina ATCC 23134</name>
    <dbReference type="NCBI Taxonomy" id="313606"/>
    <lineage>
        <taxon>Bacteria</taxon>
        <taxon>Pseudomonadati</taxon>
        <taxon>Bacteroidota</taxon>
        <taxon>Cytophagia</taxon>
        <taxon>Cytophagales</taxon>
        <taxon>Microscillaceae</taxon>
        <taxon>Microscilla</taxon>
    </lineage>
</organism>
<evidence type="ECO:0000313" key="6">
    <source>
        <dbReference type="Proteomes" id="UP000004095"/>
    </source>
</evidence>
<dbReference type="NCBIfam" id="TIGR04183">
    <property type="entry name" value="Por_Secre_tail"/>
    <property type="match status" value="1"/>
</dbReference>
<accession>A1ZI50</accession>
<comment type="caution">
    <text evidence="5">The sequence shown here is derived from an EMBL/GenBank/DDBJ whole genome shotgun (WGS) entry which is preliminary data.</text>
</comment>